<dbReference type="Pfam" id="PF08738">
    <property type="entry name" value="Gon7"/>
    <property type="match status" value="1"/>
</dbReference>
<keyword evidence="16" id="KW-1185">Reference proteome</keyword>
<evidence type="ECO:0000256" key="6">
    <source>
        <dbReference type="ARBA" id="ARBA00022454"/>
    </source>
</evidence>
<keyword evidence="9" id="KW-0805">Transcription regulation</keyword>
<evidence type="ECO:0000256" key="5">
    <source>
        <dbReference type="ARBA" id="ARBA00019746"/>
    </source>
</evidence>
<keyword evidence="6" id="KW-0158">Chromosome</keyword>
<evidence type="ECO:0000256" key="10">
    <source>
        <dbReference type="ARBA" id="ARBA00023159"/>
    </source>
</evidence>
<evidence type="ECO:0000256" key="14">
    <source>
        <dbReference type="SAM" id="MobiDB-lite"/>
    </source>
</evidence>
<dbReference type="GO" id="GO:0000781">
    <property type="term" value="C:chromosome, telomeric region"/>
    <property type="evidence" value="ECO:0007669"/>
    <property type="project" value="UniProtKB-SubCell"/>
</dbReference>
<feature type="non-terminal residue" evidence="15">
    <location>
        <position position="88"/>
    </location>
</feature>
<comment type="subunit">
    <text evidence="4">Component of the EKC/KEOPS complex composed of at least BUD32, CGI121, GON7, KAE1 and PCC1; the whole complex dimerizes.</text>
</comment>
<evidence type="ECO:0000256" key="1">
    <source>
        <dbReference type="ARBA" id="ARBA00004123"/>
    </source>
</evidence>
<feature type="non-terminal residue" evidence="15">
    <location>
        <position position="1"/>
    </location>
</feature>
<feature type="compositionally biased region" description="Acidic residues" evidence="14">
    <location>
        <begin position="74"/>
        <end position="88"/>
    </location>
</feature>
<dbReference type="GO" id="GO:0008033">
    <property type="term" value="P:tRNA processing"/>
    <property type="evidence" value="ECO:0007669"/>
    <property type="project" value="UniProtKB-KW"/>
</dbReference>
<evidence type="ECO:0000256" key="9">
    <source>
        <dbReference type="ARBA" id="ARBA00023015"/>
    </source>
</evidence>
<feature type="compositionally biased region" description="Polar residues" evidence="14">
    <location>
        <begin position="1"/>
        <end position="27"/>
    </location>
</feature>
<evidence type="ECO:0000256" key="7">
    <source>
        <dbReference type="ARBA" id="ARBA00022694"/>
    </source>
</evidence>
<evidence type="ECO:0000256" key="11">
    <source>
        <dbReference type="ARBA" id="ARBA00023163"/>
    </source>
</evidence>
<keyword evidence="7" id="KW-0819">tRNA processing</keyword>
<reference evidence="15" key="1">
    <citation type="journal article" date="2020" name="Stud. Mycol.">
        <title>101 Dothideomycetes genomes: a test case for predicting lifestyles and emergence of pathogens.</title>
        <authorList>
            <person name="Haridas S."/>
            <person name="Albert R."/>
            <person name="Binder M."/>
            <person name="Bloem J."/>
            <person name="Labutti K."/>
            <person name="Salamov A."/>
            <person name="Andreopoulos B."/>
            <person name="Baker S."/>
            <person name="Barry K."/>
            <person name="Bills G."/>
            <person name="Bluhm B."/>
            <person name="Cannon C."/>
            <person name="Castanera R."/>
            <person name="Culley D."/>
            <person name="Daum C."/>
            <person name="Ezra D."/>
            <person name="Gonzalez J."/>
            <person name="Henrissat B."/>
            <person name="Kuo A."/>
            <person name="Liang C."/>
            <person name="Lipzen A."/>
            <person name="Lutzoni F."/>
            <person name="Magnuson J."/>
            <person name="Mondo S."/>
            <person name="Nolan M."/>
            <person name="Ohm R."/>
            <person name="Pangilinan J."/>
            <person name="Park H.-J."/>
            <person name="Ramirez L."/>
            <person name="Alfaro M."/>
            <person name="Sun H."/>
            <person name="Tritt A."/>
            <person name="Yoshinaga Y."/>
            <person name="Zwiers L.-H."/>
            <person name="Turgeon B."/>
            <person name="Goodwin S."/>
            <person name="Spatafora J."/>
            <person name="Crous P."/>
            <person name="Grigoriev I."/>
        </authorList>
    </citation>
    <scope>NUCLEOTIDE SEQUENCE</scope>
    <source>
        <strain evidence="15">CBS 627.86</strain>
    </source>
</reference>
<organism evidence="15 16">
    <name type="scientific">Lophiotrema nucula</name>
    <dbReference type="NCBI Taxonomy" id="690887"/>
    <lineage>
        <taxon>Eukaryota</taxon>
        <taxon>Fungi</taxon>
        <taxon>Dikarya</taxon>
        <taxon>Ascomycota</taxon>
        <taxon>Pezizomycotina</taxon>
        <taxon>Dothideomycetes</taxon>
        <taxon>Pleosporomycetidae</taxon>
        <taxon>Pleosporales</taxon>
        <taxon>Lophiotremataceae</taxon>
        <taxon>Lophiotrema</taxon>
    </lineage>
</organism>
<evidence type="ECO:0000313" key="16">
    <source>
        <dbReference type="Proteomes" id="UP000799770"/>
    </source>
</evidence>
<dbReference type="EMBL" id="ML977355">
    <property type="protein sequence ID" value="KAF2107255.1"/>
    <property type="molecule type" value="Genomic_DNA"/>
</dbReference>
<keyword evidence="10" id="KW-0010">Activator</keyword>
<keyword evidence="8" id="KW-0779">Telomere</keyword>
<dbReference type="AlphaFoldDB" id="A0A6A5YJM0"/>
<accession>A0A6A5YJM0</accession>
<name>A0A6A5YJM0_9PLEO</name>
<evidence type="ECO:0000256" key="3">
    <source>
        <dbReference type="ARBA" id="ARBA00008529"/>
    </source>
</evidence>
<comment type="similarity">
    <text evidence="3">Belongs to the GON7 family.</text>
</comment>
<comment type="subcellular location">
    <subcellularLocation>
        <location evidence="2">Chromosome</location>
        <location evidence="2">Telomere</location>
    </subcellularLocation>
    <subcellularLocation>
        <location evidence="1">Nucleus</location>
    </subcellularLocation>
</comment>
<comment type="function">
    <text evidence="13">Component of the EKC/KEOPS complex that is required for the formation of a threonylcarbamoyl group on adenosine at position 37 (t(6)A37) in tRNAs that read codons beginning with adenine. The complex is probably involved in the transfer of the threonylcarbamoyl moiety of threonylcarbamoyl-AMP (TC-AMP) to the N6 group of A37. GON7 likely plays a supporting role to the catalytic subunit KAE1 in the complex. The EKC/KEOPS complex also promotes both telomere uncapping and telomere elongation. The complex is required for efficient recruitment of transcriptional coactivators.</text>
</comment>
<feature type="region of interest" description="Disordered" evidence="14">
    <location>
        <begin position="1"/>
        <end position="29"/>
    </location>
</feature>
<evidence type="ECO:0000256" key="13">
    <source>
        <dbReference type="ARBA" id="ARBA00025393"/>
    </source>
</evidence>
<evidence type="ECO:0000256" key="8">
    <source>
        <dbReference type="ARBA" id="ARBA00022895"/>
    </source>
</evidence>
<feature type="region of interest" description="Disordered" evidence="14">
    <location>
        <begin position="69"/>
        <end position="88"/>
    </location>
</feature>
<proteinExistence type="inferred from homology"/>
<sequence length="88" mass="9393">TATYNSPTNSPSPHTISASLPSTSANPATEDRVAHLAALQSSVKTLQGDVNTFLTQKMEEDKVKGAATVKVDDAKEEENYGEEVVEED</sequence>
<evidence type="ECO:0000256" key="2">
    <source>
        <dbReference type="ARBA" id="ARBA00004574"/>
    </source>
</evidence>
<dbReference type="Proteomes" id="UP000799770">
    <property type="component" value="Unassembled WGS sequence"/>
</dbReference>
<protein>
    <recommendedName>
        <fullName evidence="5">EKC/KEOPS complex subunit GON7</fullName>
    </recommendedName>
</protein>
<keyword evidence="12" id="KW-0539">Nucleus</keyword>
<dbReference type="OrthoDB" id="2288868at2759"/>
<evidence type="ECO:0000313" key="15">
    <source>
        <dbReference type="EMBL" id="KAF2107255.1"/>
    </source>
</evidence>
<dbReference type="InterPro" id="IPR014849">
    <property type="entry name" value="EKC/KEOPS_Gon7"/>
</dbReference>
<dbReference type="GO" id="GO:0005634">
    <property type="term" value="C:nucleus"/>
    <property type="evidence" value="ECO:0007669"/>
    <property type="project" value="UniProtKB-SubCell"/>
</dbReference>
<gene>
    <name evidence="15" type="ORF">BDV96DRAFT_474953</name>
</gene>
<keyword evidence="11" id="KW-0804">Transcription</keyword>
<evidence type="ECO:0000256" key="12">
    <source>
        <dbReference type="ARBA" id="ARBA00023242"/>
    </source>
</evidence>
<evidence type="ECO:0000256" key="4">
    <source>
        <dbReference type="ARBA" id="ARBA00011534"/>
    </source>
</evidence>